<feature type="modified residue" description="4-aspartylphosphate" evidence="7">
    <location>
        <position position="62"/>
    </location>
</feature>
<dbReference type="CDD" id="cd00082">
    <property type="entry name" value="HisKA"/>
    <property type="match status" value="1"/>
</dbReference>
<dbReference type="CDD" id="cd00156">
    <property type="entry name" value="REC"/>
    <property type="match status" value="1"/>
</dbReference>
<dbReference type="Pfam" id="PF00512">
    <property type="entry name" value="HisKA"/>
    <property type="match status" value="1"/>
</dbReference>
<dbReference type="Proteomes" id="UP000646877">
    <property type="component" value="Unassembled WGS sequence"/>
</dbReference>
<dbReference type="Pfam" id="PF02518">
    <property type="entry name" value="HATPase_c"/>
    <property type="match status" value="1"/>
</dbReference>
<keyword evidence="8" id="KW-0175">Coiled coil</keyword>
<feature type="modified residue" description="4-aspartylphosphate" evidence="7">
    <location>
        <position position="587"/>
    </location>
</feature>
<evidence type="ECO:0000313" key="13">
    <source>
        <dbReference type="Proteomes" id="UP000646877"/>
    </source>
</evidence>
<evidence type="ECO:0000313" key="11">
    <source>
        <dbReference type="EMBL" id="NLR19833.1"/>
    </source>
</evidence>
<evidence type="ECO:0000256" key="5">
    <source>
        <dbReference type="ARBA" id="ARBA00022777"/>
    </source>
</evidence>
<feature type="domain" description="Response regulatory" evidence="10">
    <location>
        <begin position="402"/>
        <end position="518"/>
    </location>
</feature>
<dbReference type="SUPFAM" id="SSF47384">
    <property type="entry name" value="Homodimeric domain of signal transducing histidine kinase"/>
    <property type="match status" value="1"/>
</dbReference>
<dbReference type="SUPFAM" id="SSF52172">
    <property type="entry name" value="CheY-like"/>
    <property type="match status" value="3"/>
</dbReference>
<dbReference type="PRINTS" id="PR00344">
    <property type="entry name" value="BCTRLSENSOR"/>
</dbReference>
<organism evidence="11 13">
    <name type="scientific">Pseudoalteromonas maricaloris</name>
    <dbReference type="NCBI Taxonomy" id="184924"/>
    <lineage>
        <taxon>Bacteria</taxon>
        <taxon>Pseudomonadati</taxon>
        <taxon>Pseudomonadota</taxon>
        <taxon>Gammaproteobacteria</taxon>
        <taxon>Alteromonadales</taxon>
        <taxon>Pseudoalteromonadaceae</taxon>
        <taxon>Pseudoalteromonas</taxon>
    </lineage>
</organism>
<dbReference type="CDD" id="cd17546">
    <property type="entry name" value="REC_hyHK_CKI1_RcsC-like"/>
    <property type="match status" value="1"/>
</dbReference>
<keyword evidence="5" id="KW-0418">Kinase</keyword>
<proteinExistence type="predicted"/>
<evidence type="ECO:0000256" key="4">
    <source>
        <dbReference type="ARBA" id="ARBA00022679"/>
    </source>
</evidence>
<dbReference type="InterPro" id="IPR036890">
    <property type="entry name" value="HATPase_C_sf"/>
</dbReference>
<comment type="catalytic activity">
    <reaction evidence="1">
        <text>ATP + protein L-histidine = ADP + protein N-phospho-L-histidine.</text>
        <dbReference type="EC" id="2.7.13.3"/>
    </reaction>
</comment>
<dbReference type="PROSITE" id="PS50109">
    <property type="entry name" value="HIS_KIN"/>
    <property type="match status" value="1"/>
</dbReference>
<evidence type="ECO:0000256" key="7">
    <source>
        <dbReference type="PROSITE-ProRule" id="PRU00169"/>
    </source>
</evidence>
<dbReference type="EMBL" id="WEIA01000001">
    <property type="protein sequence ID" value="NLR19833.1"/>
    <property type="molecule type" value="Genomic_DNA"/>
</dbReference>
<dbReference type="Gene3D" id="3.30.565.10">
    <property type="entry name" value="Histidine kinase-like ATPase, C-terminal domain"/>
    <property type="match status" value="1"/>
</dbReference>
<dbReference type="Gene3D" id="1.10.287.130">
    <property type="match status" value="1"/>
</dbReference>
<evidence type="ECO:0000256" key="8">
    <source>
        <dbReference type="SAM" id="Coils"/>
    </source>
</evidence>
<evidence type="ECO:0000313" key="12">
    <source>
        <dbReference type="EMBL" id="WOX27581.1"/>
    </source>
</evidence>
<dbReference type="InterPro" id="IPR005467">
    <property type="entry name" value="His_kinase_dom"/>
</dbReference>
<evidence type="ECO:0000256" key="2">
    <source>
        <dbReference type="ARBA" id="ARBA00012438"/>
    </source>
</evidence>
<keyword evidence="4" id="KW-0808">Transferase</keyword>
<dbReference type="EMBL" id="CP137578">
    <property type="protein sequence ID" value="WOX27581.1"/>
    <property type="molecule type" value="Genomic_DNA"/>
</dbReference>
<evidence type="ECO:0000256" key="6">
    <source>
        <dbReference type="ARBA" id="ARBA00023012"/>
    </source>
</evidence>
<keyword evidence="6" id="KW-0902">Two-component regulatory system</keyword>
<keyword evidence="14" id="KW-1185">Reference proteome</keyword>
<dbReference type="PROSITE" id="PS50110">
    <property type="entry name" value="RESPONSE_REGULATORY"/>
    <property type="match status" value="3"/>
</dbReference>
<dbReference type="InterPro" id="IPR003594">
    <property type="entry name" value="HATPase_dom"/>
</dbReference>
<evidence type="ECO:0000313" key="14">
    <source>
        <dbReference type="Proteomes" id="UP001304419"/>
    </source>
</evidence>
<dbReference type="InterPro" id="IPR011006">
    <property type="entry name" value="CheY-like_superfamily"/>
</dbReference>
<feature type="modified residue" description="4-aspartylphosphate" evidence="7">
    <location>
        <position position="453"/>
    </location>
</feature>
<dbReference type="SMART" id="SM00448">
    <property type="entry name" value="REC"/>
    <property type="match status" value="3"/>
</dbReference>
<feature type="domain" description="Histidine kinase" evidence="9">
    <location>
        <begin position="156"/>
        <end position="373"/>
    </location>
</feature>
<dbReference type="SUPFAM" id="SSF55874">
    <property type="entry name" value="ATPase domain of HSP90 chaperone/DNA topoisomerase II/histidine kinase"/>
    <property type="match status" value="1"/>
</dbReference>
<evidence type="ECO:0000256" key="3">
    <source>
        <dbReference type="ARBA" id="ARBA00022553"/>
    </source>
</evidence>
<dbReference type="RefSeq" id="WP_193521393.1">
    <property type="nucleotide sequence ID" value="NZ_CBCSDF010000003.1"/>
</dbReference>
<dbReference type="CDD" id="cd16922">
    <property type="entry name" value="HATPase_EvgS-ArcB-TorS-like"/>
    <property type="match status" value="1"/>
</dbReference>
<dbReference type="FunFam" id="3.30.565.10:FF:000010">
    <property type="entry name" value="Sensor histidine kinase RcsC"/>
    <property type="match status" value="1"/>
</dbReference>
<reference evidence="11" key="1">
    <citation type="submission" date="2019-10" db="EMBL/GenBank/DDBJ databases">
        <authorList>
            <person name="Paulsen S."/>
        </authorList>
    </citation>
    <scope>NUCLEOTIDE SEQUENCE</scope>
    <source>
        <strain evidence="11">LMG 19692</strain>
    </source>
</reference>
<evidence type="ECO:0000259" key="9">
    <source>
        <dbReference type="PROSITE" id="PS50109"/>
    </source>
</evidence>
<accession>A0A8I2GYQ1</accession>
<dbReference type="InterPro" id="IPR004358">
    <property type="entry name" value="Sig_transdc_His_kin-like_C"/>
</dbReference>
<dbReference type="GO" id="GO:0000155">
    <property type="term" value="F:phosphorelay sensor kinase activity"/>
    <property type="evidence" value="ECO:0007669"/>
    <property type="project" value="InterPro"/>
</dbReference>
<dbReference type="Proteomes" id="UP001304419">
    <property type="component" value="Chromosome 1"/>
</dbReference>
<dbReference type="PANTHER" id="PTHR45339:SF1">
    <property type="entry name" value="HYBRID SIGNAL TRANSDUCTION HISTIDINE KINASE J"/>
    <property type="match status" value="1"/>
</dbReference>
<evidence type="ECO:0000259" key="10">
    <source>
        <dbReference type="PROSITE" id="PS50110"/>
    </source>
</evidence>
<dbReference type="Gene3D" id="3.40.50.2300">
    <property type="match status" value="3"/>
</dbReference>
<dbReference type="PANTHER" id="PTHR45339">
    <property type="entry name" value="HYBRID SIGNAL TRANSDUCTION HISTIDINE KINASE J"/>
    <property type="match status" value="1"/>
</dbReference>
<protein>
    <recommendedName>
        <fullName evidence="2">histidine kinase</fullName>
        <ecNumber evidence="2">2.7.13.3</ecNumber>
    </recommendedName>
</protein>
<dbReference type="FunFam" id="1.10.287.130:FF:000001">
    <property type="entry name" value="Two-component sensor histidine kinase"/>
    <property type="match status" value="1"/>
</dbReference>
<feature type="domain" description="Response regulatory" evidence="10">
    <location>
        <begin position="10"/>
        <end position="127"/>
    </location>
</feature>
<dbReference type="Pfam" id="PF00072">
    <property type="entry name" value="Response_reg"/>
    <property type="match status" value="3"/>
</dbReference>
<dbReference type="EC" id="2.7.13.3" evidence="2"/>
<dbReference type="AlphaFoldDB" id="A0A8I2GYQ1"/>
<dbReference type="SMART" id="SM00388">
    <property type="entry name" value="HisKA"/>
    <property type="match status" value="1"/>
</dbReference>
<gene>
    <name evidence="11" type="ORF">F9Y85_00495</name>
    <name evidence="12" type="ORF">R5H13_13070</name>
</gene>
<feature type="domain" description="Response regulatory" evidence="10">
    <location>
        <begin position="537"/>
        <end position="650"/>
    </location>
</feature>
<evidence type="ECO:0000256" key="1">
    <source>
        <dbReference type="ARBA" id="ARBA00000085"/>
    </source>
</evidence>
<dbReference type="InterPro" id="IPR036097">
    <property type="entry name" value="HisK_dim/P_sf"/>
</dbReference>
<feature type="coiled-coil region" evidence="8">
    <location>
        <begin position="121"/>
        <end position="148"/>
    </location>
</feature>
<keyword evidence="3 7" id="KW-0597">Phosphoprotein</keyword>
<sequence>MTKESVSEVNVLLIEDDEDDYILTLDYLQSIPNFKFNLVWQSQYHQALEALESNGFDLCLLDYQLGPQTGLSVLKEARARQVHTPIIMLTGQSDEVLDNEALKAGAEDFVLKSEISSARFIRSIRYALARKELERERLERLRVESDSRAKDRFLAHLSHELRTPLTSILGYTNLLLSREELQNVKPELSIINNNSEHLLNLLNDVLDLSKLNENRLQLNKQSTCLNSFLSDLYSLFKMAAAKKGLSFSIEAKTPLPQDVKVDKTRLKQVLINIIYNAIKFTSSGFVKVEITLQADAKLEFKVIDTGIGIPCEKLKRIFKPFEQVQNVTTRTDEGAGLGLAISSALIKLMGGELAVESTLGEGSEFGFSIDLGAIDEMTLAPLMLDKTQNATDNSLPSDLQGHILIVEDISEIQMLLRTLIGQTGATAEIAGDGIEALAMLKDNPDKYDLVFMDLHMPRMDGRDTIVALRERGIDLPVVALTAAAQKGTKEELMALGFSDMMSKPVNVSELGEYLAHYLSDELATSSDDVAQTTGTLRFLVVEDDADTRNLLKLLLNSLQVNVVTAECAQTCWQYFVGPERFDTILLDIGLPDKSGLTLAREIKAQDPNQHIVIASGFDPEPEKLAESQVDDVLLKPITLVDLKEIKEKLV</sequence>
<reference evidence="12 14" key="2">
    <citation type="submission" date="2023-10" db="EMBL/GenBank/DDBJ databases">
        <title>To unveil natural product biosynthetic capacity in Pseudoalteromonas.</title>
        <authorList>
            <person name="Wang J."/>
        </authorList>
    </citation>
    <scope>NUCLEOTIDE SEQUENCE [LARGE SCALE GENOMIC DNA]</scope>
    <source>
        <strain evidence="12 14">DSM 15914</strain>
    </source>
</reference>
<name>A0A8I2GYQ1_9GAMM</name>
<dbReference type="InterPro" id="IPR003661">
    <property type="entry name" value="HisK_dim/P_dom"/>
</dbReference>
<dbReference type="InterPro" id="IPR001789">
    <property type="entry name" value="Sig_transdc_resp-reg_receiver"/>
</dbReference>
<dbReference type="SMART" id="SM00387">
    <property type="entry name" value="HATPase_c"/>
    <property type="match status" value="1"/>
</dbReference>